<sequence length="123" mass="13349">MKYGTESIDAVSLDNSSADLQKLEDPKAVSMVQPRNIEELRQKIGLFDGVNLVWSCPASTLISEEHLVDNVRSSGSRGVGTETPSPLPTDGMSPYPEGGGPPSLFKKPKRRKKKRSSSSIPHD</sequence>
<proteinExistence type="predicted"/>
<dbReference type="EMBL" id="BSYO01000035">
    <property type="protein sequence ID" value="GMH29066.1"/>
    <property type="molecule type" value="Genomic_DNA"/>
</dbReference>
<feature type="region of interest" description="Disordered" evidence="1">
    <location>
        <begin position="68"/>
        <end position="123"/>
    </location>
</feature>
<evidence type="ECO:0000313" key="2">
    <source>
        <dbReference type="EMBL" id="GMH29066.1"/>
    </source>
</evidence>
<gene>
    <name evidence="2" type="ORF">Nepgr_030909</name>
</gene>
<reference evidence="2" key="1">
    <citation type="submission" date="2023-05" db="EMBL/GenBank/DDBJ databases">
        <title>Nepenthes gracilis genome sequencing.</title>
        <authorList>
            <person name="Fukushima K."/>
        </authorList>
    </citation>
    <scope>NUCLEOTIDE SEQUENCE</scope>
    <source>
        <strain evidence="2">SING2019-196</strain>
    </source>
</reference>
<keyword evidence="3" id="KW-1185">Reference proteome</keyword>
<comment type="caution">
    <text evidence="2">The sequence shown here is derived from an EMBL/GenBank/DDBJ whole genome shotgun (WGS) entry which is preliminary data.</text>
</comment>
<organism evidence="2 3">
    <name type="scientific">Nepenthes gracilis</name>
    <name type="common">Slender pitcher plant</name>
    <dbReference type="NCBI Taxonomy" id="150966"/>
    <lineage>
        <taxon>Eukaryota</taxon>
        <taxon>Viridiplantae</taxon>
        <taxon>Streptophyta</taxon>
        <taxon>Embryophyta</taxon>
        <taxon>Tracheophyta</taxon>
        <taxon>Spermatophyta</taxon>
        <taxon>Magnoliopsida</taxon>
        <taxon>eudicotyledons</taxon>
        <taxon>Gunneridae</taxon>
        <taxon>Pentapetalae</taxon>
        <taxon>Caryophyllales</taxon>
        <taxon>Nepenthaceae</taxon>
        <taxon>Nepenthes</taxon>
    </lineage>
</organism>
<dbReference type="Proteomes" id="UP001279734">
    <property type="component" value="Unassembled WGS sequence"/>
</dbReference>
<protein>
    <submittedName>
        <fullName evidence="2">Uncharacterized protein</fullName>
    </submittedName>
</protein>
<evidence type="ECO:0000313" key="3">
    <source>
        <dbReference type="Proteomes" id="UP001279734"/>
    </source>
</evidence>
<name>A0AAD3TH44_NEPGR</name>
<feature type="compositionally biased region" description="Basic residues" evidence="1">
    <location>
        <begin position="106"/>
        <end position="116"/>
    </location>
</feature>
<accession>A0AAD3TH44</accession>
<dbReference type="AlphaFoldDB" id="A0AAD3TH44"/>
<evidence type="ECO:0000256" key="1">
    <source>
        <dbReference type="SAM" id="MobiDB-lite"/>
    </source>
</evidence>